<sequence>MQCWKFFGLASLWMLGAFPLQAQPTQPSPTQVLQEIWQAYQQLDYGRVETLTRQALLHYQHYTPTQLVELHTVLALVLMARNEPAEARQHFEAALSLNPQLELDPVLASPKVRDFFEQIRQERAHQSATENPLSWRYVVQPDPRPMAALRSLLFPGWGQRYKGQTQKGWFLSTIWGLLVGSSLIAHLEYKWAWSAYLEETNPFRIEDHYRTANHWFKTRNTLLLATGAVWLYGYLDALILPATSTQRLQLIPQINGMEVRWSF</sequence>
<accession>A0A7V2F6V3</accession>
<dbReference type="InterPro" id="IPR019734">
    <property type="entry name" value="TPR_rpt"/>
</dbReference>
<proteinExistence type="predicted"/>
<evidence type="ECO:0000313" key="3">
    <source>
        <dbReference type="EMBL" id="HER96517.1"/>
    </source>
</evidence>
<gene>
    <name evidence="3" type="ORF">ENO59_08385</name>
</gene>
<dbReference type="PROSITE" id="PS50005">
    <property type="entry name" value="TPR"/>
    <property type="match status" value="1"/>
</dbReference>
<dbReference type="EMBL" id="DSGB01000006">
    <property type="protein sequence ID" value="HER96517.1"/>
    <property type="molecule type" value="Genomic_DNA"/>
</dbReference>
<dbReference type="InterPro" id="IPR011990">
    <property type="entry name" value="TPR-like_helical_dom_sf"/>
</dbReference>
<reference evidence="3" key="1">
    <citation type="journal article" date="2020" name="mSystems">
        <title>Genome- and Community-Level Interaction Insights into Carbon Utilization and Element Cycling Functions of Hydrothermarchaeota in Hydrothermal Sediment.</title>
        <authorList>
            <person name="Zhou Z."/>
            <person name="Liu Y."/>
            <person name="Xu W."/>
            <person name="Pan J."/>
            <person name="Luo Z.H."/>
            <person name="Li M."/>
        </authorList>
    </citation>
    <scope>NUCLEOTIDE SEQUENCE [LARGE SCALE GENOMIC DNA]</scope>
    <source>
        <strain evidence="3">SpSt-143</strain>
    </source>
</reference>
<protein>
    <submittedName>
        <fullName evidence="3">Tetratricopeptide repeat protein</fullName>
    </submittedName>
</protein>
<dbReference type="Gene3D" id="1.25.40.10">
    <property type="entry name" value="Tetratricopeptide repeat domain"/>
    <property type="match status" value="1"/>
</dbReference>
<dbReference type="SMART" id="SM00028">
    <property type="entry name" value="TPR"/>
    <property type="match status" value="1"/>
</dbReference>
<keyword evidence="1" id="KW-0802">TPR repeat</keyword>
<dbReference type="SUPFAM" id="SSF48452">
    <property type="entry name" value="TPR-like"/>
    <property type="match status" value="1"/>
</dbReference>
<name>A0A7V2F6V3_RHOMR</name>
<feature type="signal peptide" evidence="2">
    <location>
        <begin position="1"/>
        <end position="22"/>
    </location>
</feature>
<feature type="repeat" description="TPR" evidence="1">
    <location>
        <begin position="68"/>
        <end position="101"/>
    </location>
</feature>
<keyword evidence="2" id="KW-0732">Signal</keyword>
<dbReference type="AlphaFoldDB" id="A0A7V2F6V3"/>
<organism evidence="3">
    <name type="scientific">Rhodothermus marinus</name>
    <name type="common">Rhodothermus obamensis</name>
    <dbReference type="NCBI Taxonomy" id="29549"/>
    <lineage>
        <taxon>Bacteria</taxon>
        <taxon>Pseudomonadati</taxon>
        <taxon>Rhodothermota</taxon>
        <taxon>Rhodothermia</taxon>
        <taxon>Rhodothermales</taxon>
        <taxon>Rhodothermaceae</taxon>
        <taxon>Rhodothermus</taxon>
    </lineage>
</organism>
<comment type="caution">
    <text evidence="3">The sequence shown here is derived from an EMBL/GenBank/DDBJ whole genome shotgun (WGS) entry which is preliminary data.</text>
</comment>
<evidence type="ECO:0000256" key="2">
    <source>
        <dbReference type="SAM" id="SignalP"/>
    </source>
</evidence>
<evidence type="ECO:0000256" key="1">
    <source>
        <dbReference type="PROSITE-ProRule" id="PRU00339"/>
    </source>
</evidence>
<feature type="chain" id="PRO_5031104846" evidence="2">
    <location>
        <begin position="23"/>
        <end position="263"/>
    </location>
</feature>